<evidence type="ECO:0000256" key="5">
    <source>
        <dbReference type="ARBA" id="ARBA00034495"/>
    </source>
</evidence>
<accession>A0A6P5QZ23</accession>
<evidence type="ECO:0000256" key="2">
    <source>
        <dbReference type="ARBA" id="ARBA00011662"/>
    </source>
</evidence>
<dbReference type="PANTHER" id="PTHR23260">
    <property type="entry name" value="KERATIN ASSOCIATED PROTEIN 3-3-RELATED"/>
    <property type="match status" value="1"/>
</dbReference>
<comment type="similarity">
    <text evidence="5 6">Belongs to the PMG family.</text>
</comment>
<reference evidence="9" key="1">
    <citation type="submission" date="2025-08" db="UniProtKB">
        <authorList>
            <consortium name="RefSeq"/>
        </authorList>
    </citation>
    <scope>IDENTIFICATION</scope>
</reference>
<dbReference type="Proteomes" id="UP000515126">
    <property type="component" value="Chromosome 16"/>
</dbReference>
<dbReference type="GeneID" id="110311172"/>
<evidence type="ECO:0000256" key="7">
    <source>
        <dbReference type="SAM" id="MobiDB-lite"/>
    </source>
</evidence>
<protein>
    <recommendedName>
        <fullName evidence="6">Keratin-associated protein</fullName>
    </recommendedName>
</protein>
<feature type="region of interest" description="Disordered" evidence="7">
    <location>
        <begin position="32"/>
        <end position="61"/>
    </location>
</feature>
<dbReference type="RefSeq" id="XP_021040075.1">
    <property type="nucleotide sequence ID" value="XM_021184416.1"/>
</dbReference>
<evidence type="ECO:0000313" key="8">
    <source>
        <dbReference type="Proteomes" id="UP000515126"/>
    </source>
</evidence>
<organism evidence="8 9">
    <name type="scientific">Mus caroli</name>
    <name type="common">Ryukyu mouse</name>
    <name type="synonym">Ricefield mouse</name>
    <dbReference type="NCBI Taxonomy" id="10089"/>
    <lineage>
        <taxon>Eukaryota</taxon>
        <taxon>Metazoa</taxon>
        <taxon>Chordata</taxon>
        <taxon>Craniata</taxon>
        <taxon>Vertebrata</taxon>
        <taxon>Euteleostomi</taxon>
        <taxon>Mammalia</taxon>
        <taxon>Eutheria</taxon>
        <taxon>Euarchontoglires</taxon>
        <taxon>Glires</taxon>
        <taxon>Rodentia</taxon>
        <taxon>Myomorpha</taxon>
        <taxon>Muroidea</taxon>
        <taxon>Muridae</taxon>
        <taxon>Murinae</taxon>
        <taxon>Mus</taxon>
        <taxon>Mus</taxon>
    </lineage>
</organism>
<keyword evidence="4 6" id="KW-0416">Keratin</keyword>
<evidence type="ECO:0000256" key="4">
    <source>
        <dbReference type="ARBA" id="ARBA00022744"/>
    </source>
</evidence>
<dbReference type="Pfam" id="PF05287">
    <property type="entry name" value="PMG"/>
    <property type="match status" value="1"/>
</dbReference>
<keyword evidence="8" id="KW-1185">Reference proteome</keyword>
<sequence length="185" mass="19817">MSNNCCSEVHSSSSCRNSSHVPVTSPVISGVCSTETRGKDAPCSPTSSQGSNTPRDNCQEPCGEPRSCQSTSCNRSTGSPSVCSPITSGISGSQEGTSCLPNTPRHSSFGRPAFCRQPMSCYVPSYLSDGCQPLGYVTYGRPPWRNLTYGSQPFSCMPGCYGSTSYNYSSFQPYSSSLSGWHYHY</sequence>
<proteinExistence type="inferred from homology"/>
<dbReference type="InterPro" id="IPR007951">
    <property type="entry name" value="KRTAP_PMG"/>
</dbReference>
<dbReference type="GO" id="GO:0005198">
    <property type="term" value="F:structural molecule activity"/>
    <property type="evidence" value="ECO:0007669"/>
    <property type="project" value="InterPro"/>
</dbReference>
<comment type="subunit">
    <text evidence="2 6">Interacts with hair keratins.</text>
</comment>
<evidence type="ECO:0000256" key="1">
    <source>
        <dbReference type="ARBA" id="ARBA00003327"/>
    </source>
</evidence>
<dbReference type="KEGG" id="mcal:110311172"/>
<evidence type="ECO:0000256" key="6">
    <source>
        <dbReference type="RuleBase" id="RU369044"/>
    </source>
</evidence>
<name>A0A6P5QZ23_MUSCR</name>
<feature type="compositionally biased region" description="Polar residues" evidence="7">
    <location>
        <begin position="44"/>
        <end position="56"/>
    </location>
</feature>
<dbReference type="PANTHER" id="PTHR23260:SF7">
    <property type="entry name" value="KERATIN-ASSOCIATED PROTEIN 26-1"/>
    <property type="match status" value="1"/>
</dbReference>
<dbReference type="GO" id="GO:0005829">
    <property type="term" value="C:cytosol"/>
    <property type="evidence" value="ECO:0007669"/>
    <property type="project" value="UniProtKB-ARBA"/>
</dbReference>
<dbReference type="InterPro" id="IPR007659">
    <property type="entry name" value="Keratin_matx"/>
</dbReference>
<dbReference type="AlphaFoldDB" id="A0A6P5QZ23"/>
<evidence type="ECO:0000256" key="3">
    <source>
        <dbReference type="ARBA" id="ARBA00022737"/>
    </source>
</evidence>
<gene>
    <name evidence="9" type="primary">LOC110311172</name>
</gene>
<keyword evidence="3" id="KW-0677">Repeat</keyword>
<dbReference type="GO" id="GO:0045095">
    <property type="term" value="C:keratin filament"/>
    <property type="evidence" value="ECO:0007669"/>
    <property type="project" value="UniProtKB-UniRule"/>
</dbReference>
<comment type="function">
    <text evidence="1 6">In the hair cortex, hair keratin intermediate filaments are embedded in an interfilamentous matrix, consisting of hair keratin-associated proteins (KRTAP), which are essential for the formation of a rigid and resistant hair shaft through their extensive disulfide bond cross-linking with abundant cysteine residues of hair keratins. The matrix proteins include the high-sulfur and high-glycine-tyrosine keratins.</text>
</comment>
<evidence type="ECO:0000313" key="9">
    <source>
        <dbReference type="RefSeq" id="XP_021040075.1"/>
    </source>
</evidence>